<dbReference type="SMART" id="SM00213">
    <property type="entry name" value="UBQ"/>
    <property type="match status" value="1"/>
</dbReference>
<evidence type="ECO:0000313" key="4">
    <source>
        <dbReference type="EMBL" id="KIS70157.1"/>
    </source>
</evidence>
<dbReference type="PANTHER" id="PTHR10621:SF0">
    <property type="entry name" value="UV EXCISION REPAIR PROTEIN RAD23"/>
    <property type="match status" value="1"/>
</dbReference>
<dbReference type="InParanoid" id="A0A0D1CA05"/>
<feature type="region of interest" description="Disordered" evidence="1">
    <location>
        <begin position="227"/>
        <end position="282"/>
    </location>
</feature>
<dbReference type="FunFam" id="1.10.8.10:FF:000003">
    <property type="entry name" value="UV excision repair protein RAD23 homolog"/>
    <property type="match status" value="1"/>
</dbReference>
<dbReference type="Gene3D" id="1.10.8.10">
    <property type="entry name" value="DNA helicase RuvA subunit, C-terminal domain"/>
    <property type="match status" value="2"/>
</dbReference>
<feature type="compositionally biased region" description="Low complexity" evidence="1">
    <location>
        <begin position="76"/>
        <end position="87"/>
    </location>
</feature>
<sequence length="447" mass="44680">MKILIKSLAGGNFHLDAELTDTIGTIKSKIQNEQGHAPELQKIIFSGKILTDDKTVADCKIKEKDFLVVMVSKPKAPKPATAGASTSVAAPEKPTEAALAPAPDAARAAAEAPKGQDAAVPTSDSSSPATTATAAATTTAAAAAAAADAPASAESATPSSAQTQQPSGTSGSFLTGGALESAMQSMVEMGFERDQVQRAMRAAFNNPDRAVEYLMTGIPEHLVNPPAAAAEAAARTSSEGQQTPASGATPGTPAAPAPAGAAGGSRVAATPATPATPTPAGRAGNLFEAAAAAQAGRGGGAARAGTGDSSGSGGGAGVLGEDDGSGEQVIDLGNPAMLAQLQQLVQQNPAALQPLVHAIAQSNPQLAEAMNHDPQGVLALLAGGAAAADDIDLPTLAELDEPDRASVQQIVAMGIPEAKAIECYFMCGKNVEMAVQYYFENPQDFDD</sequence>
<dbReference type="CDD" id="cd01805">
    <property type="entry name" value="Ubl_Rad23"/>
    <property type="match status" value="1"/>
</dbReference>
<dbReference type="InterPro" id="IPR036353">
    <property type="entry name" value="XPC-bd_sf"/>
</dbReference>
<dbReference type="Gene3D" id="1.10.10.540">
    <property type="entry name" value="XPC-binding domain"/>
    <property type="match status" value="1"/>
</dbReference>
<dbReference type="GO" id="GO:0043161">
    <property type="term" value="P:proteasome-mediated ubiquitin-dependent protein catabolic process"/>
    <property type="evidence" value="ECO:0000318"/>
    <property type="project" value="GO_Central"/>
</dbReference>
<dbReference type="GO" id="GO:0005829">
    <property type="term" value="C:cytosol"/>
    <property type="evidence" value="ECO:0000318"/>
    <property type="project" value="GO_Central"/>
</dbReference>
<dbReference type="PANTHER" id="PTHR10621">
    <property type="entry name" value="UV EXCISION REPAIR PROTEIN RAD23"/>
    <property type="match status" value="1"/>
</dbReference>
<feature type="domain" description="Ubiquitin-like" evidence="3">
    <location>
        <begin position="1"/>
        <end position="76"/>
    </location>
</feature>
<dbReference type="VEuPathDB" id="FungiDB:UMAG_05228"/>
<dbReference type="AlphaFoldDB" id="A0A0D1CA05"/>
<feature type="region of interest" description="Disordered" evidence="1">
    <location>
        <begin position="298"/>
        <end position="329"/>
    </location>
</feature>
<name>A0A0D1CA05_MYCMD</name>
<feature type="compositionally biased region" description="Low complexity" evidence="1">
    <location>
        <begin position="97"/>
        <end position="134"/>
    </location>
</feature>
<dbReference type="EMBL" id="CM003143">
    <property type="protein sequence ID" value="KIS70157.1"/>
    <property type="molecule type" value="Genomic_DNA"/>
</dbReference>
<evidence type="ECO:0000259" key="3">
    <source>
        <dbReference type="PROSITE" id="PS50053"/>
    </source>
</evidence>
<gene>
    <name evidence="4" type="ORF">UMAG_05228</name>
</gene>
<dbReference type="GO" id="GO:0070628">
    <property type="term" value="F:proteasome binding"/>
    <property type="evidence" value="ECO:0000318"/>
    <property type="project" value="GO_Central"/>
</dbReference>
<dbReference type="Proteomes" id="UP000000561">
    <property type="component" value="Chromosome 4"/>
</dbReference>
<feature type="domain" description="UBA" evidence="2">
    <location>
        <begin position="177"/>
        <end position="217"/>
    </location>
</feature>
<organism evidence="4 5">
    <name type="scientific">Mycosarcoma maydis</name>
    <name type="common">Corn smut fungus</name>
    <name type="synonym">Ustilago maydis</name>
    <dbReference type="NCBI Taxonomy" id="5270"/>
    <lineage>
        <taxon>Eukaryota</taxon>
        <taxon>Fungi</taxon>
        <taxon>Dikarya</taxon>
        <taxon>Basidiomycota</taxon>
        <taxon>Ustilaginomycotina</taxon>
        <taxon>Ustilaginomycetes</taxon>
        <taxon>Ustilaginales</taxon>
        <taxon>Ustilaginaceae</taxon>
        <taxon>Mycosarcoma</taxon>
    </lineage>
</organism>
<dbReference type="Gene3D" id="3.10.20.90">
    <property type="entry name" value="Phosphatidylinositol 3-kinase Catalytic Subunit, Chain A, domain 1"/>
    <property type="match status" value="1"/>
</dbReference>
<evidence type="ECO:0000259" key="2">
    <source>
        <dbReference type="PROSITE" id="PS50030"/>
    </source>
</evidence>
<feature type="compositionally biased region" description="Low complexity" evidence="1">
    <location>
        <begin position="149"/>
        <end position="170"/>
    </location>
</feature>
<dbReference type="OMA" id="PHMLEPI"/>
<dbReference type="OrthoDB" id="419317at2759"/>
<dbReference type="RefSeq" id="XP_011388265.1">
    <property type="nucleotide sequence ID" value="XM_011389963.1"/>
</dbReference>
<dbReference type="InterPro" id="IPR009060">
    <property type="entry name" value="UBA-like_sf"/>
</dbReference>
<dbReference type="PROSITE" id="PS50030">
    <property type="entry name" value="UBA"/>
    <property type="match status" value="2"/>
</dbReference>
<dbReference type="GO" id="GO:0043130">
    <property type="term" value="F:ubiquitin binding"/>
    <property type="evidence" value="ECO:0000318"/>
    <property type="project" value="GO_Central"/>
</dbReference>
<feature type="compositionally biased region" description="Low complexity" evidence="1">
    <location>
        <begin position="243"/>
        <end position="282"/>
    </location>
</feature>
<dbReference type="InterPro" id="IPR015940">
    <property type="entry name" value="UBA"/>
</dbReference>
<dbReference type="PRINTS" id="PR00348">
    <property type="entry name" value="UBIQUITIN"/>
</dbReference>
<dbReference type="eggNOG" id="KOG0011">
    <property type="taxonomic scope" value="Eukaryota"/>
</dbReference>
<dbReference type="NCBIfam" id="TIGR00601">
    <property type="entry name" value="rad23"/>
    <property type="match status" value="1"/>
</dbReference>
<keyword evidence="5" id="KW-1185">Reference proteome</keyword>
<dbReference type="InterPro" id="IPR015360">
    <property type="entry name" value="XPC-bd"/>
</dbReference>
<dbReference type="InterPro" id="IPR000626">
    <property type="entry name" value="Ubiquitin-like_dom"/>
</dbReference>
<dbReference type="GO" id="GO:0005654">
    <property type="term" value="C:nucleoplasm"/>
    <property type="evidence" value="ECO:0000318"/>
    <property type="project" value="GO_Central"/>
</dbReference>
<accession>A0A0D1CA05</accession>
<feature type="region of interest" description="Disordered" evidence="1">
    <location>
        <begin position="149"/>
        <end position="175"/>
    </location>
</feature>
<dbReference type="GO" id="GO:0003684">
    <property type="term" value="F:damaged DNA binding"/>
    <property type="evidence" value="ECO:0007669"/>
    <property type="project" value="InterPro"/>
</dbReference>
<protein>
    <recommendedName>
        <fullName evidence="6">UV excision repair protein RAD23</fullName>
    </recommendedName>
</protein>
<dbReference type="InterPro" id="IPR019956">
    <property type="entry name" value="Ubiquitin_dom"/>
</dbReference>
<feature type="region of interest" description="Disordered" evidence="1">
    <location>
        <begin position="76"/>
        <end position="134"/>
    </location>
</feature>
<dbReference type="InterPro" id="IPR004806">
    <property type="entry name" value="Rad23"/>
</dbReference>
<dbReference type="PROSITE" id="PS50053">
    <property type="entry name" value="UBIQUITIN_2"/>
    <property type="match status" value="1"/>
</dbReference>
<dbReference type="InterPro" id="IPR029071">
    <property type="entry name" value="Ubiquitin-like_domsf"/>
</dbReference>
<dbReference type="Pfam" id="PF00627">
    <property type="entry name" value="UBA"/>
    <property type="match status" value="2"/>
</dbReference>
<dbReference type="SMART" id="SM00165">
    <property type="entry name" value="UBA"/>
    <property type="match status" value="2"/>
</dbReference>
<dbReference type="GO" id="GO:0006289">
    <property type="term" value="P:nucleotide-excision repair"/>
    <property type="evidence" value="ECO:0007669"/>
    <property type="project" value="InterPro"/>
</dbReference>
<feature type="domain" description="UBA" evidence="2">
    <location>
        <begin position="398"/>
        <end position="441"/>
    </location>
</feature>
<evidence type="ECO:0000313" key="5">
    <source>
        <dbReference type="Proteomes" id="UP000000561"/>
    </source>
</evidence>
<dbReference type="SUPFAM" id="SSF101238">
    <property type="entry name" value="XPC-binding domain"/>
    <property type="match status" value="1"/>
</dbReference>
<feature type="compositionally biased region" description="Gly residues" evidence="1">
    <location>
        <begin position="298"/>
        <end position="318"/>
    </location>
</feature>
<dbReference type="SUPFAM" id="SSF54236">
    <property type="entry name" value="Ubiquitin-like"/>
    <property type="match status" value="1"/>
</dbReference>
<dbReference type="FunCoup" id="A0A0D1CA05">
    <property type="interactions" value="544"/>
</dbReference>
<dbReference type="FunFam" id="1.10.10.540:FF:000005">
    <property type="entry name" value="Related to RAD23-nucleotide excision repair protein (Ubiquitin-like protein)"/>
    <property type="match status" value="1"/>
</dbReference>
<evidence type="ECO:0008006" key="6">
    <source>
        <dbReference type="Google" id="ProtNLM"/>
    </source>
</evidence>
<dbReference type="SUPFAM" id="SSF46934">
    <property type="entry name" value="UBA-like"/>
    <property type="match status" value="2"/>
</dbReference>
<dbReference type="FunFam" id="3.10.20.90:FF:000254">
    <property type="entry name" value="UV excision repair protein Rad23"/>
    <property type="match status" value="1"/>
</dbReference>
<dbReference type="CDD" id="cd14281">
    <property type="entry name" value="UBA2_Rad23_like"/>
    <property type="match status" value="1"/>
</dbReference>
<proteinExistence type="predicted"/>
<dbReference type="KEGG" id="uma:UMAG_05228"/>
<dbReference type="Pfam" id="PF09280">
    <property type="entry name" value="XPC-binding"/>
    <property type="match status" value="1"/>
</dbReference>
<evidence type="ECO:0000256" key="1">
    <source>
        <dbReference type="SAM" id="MobiDB-lite"/>
    </source>
</evidence>
<dbReference type="GO" id="GO:0031593">
    <property type="term" value="F:polyubiquitin modification-dependent protein binding"/>
    <property type="evidence" value="ECO:0000318"/>
    <property type="project" value="GO_Central"/>
</dbReference>
<dbReference type="GeneID" id="23565175"/>
<dbReference type="Pfam" id="PF00240">
    <property type="entry name" value="ubiquitin"/>
    <property type="match status" value="1"/>
</dbReference>
<dbReference type="STRING" id="237631.A0A0D1CA05"/>
<reference evidence="4 5" key="1">
    <citation type="journal article" date="2006" name="Nature">
        <title>Insights from the genome of the biotrophic fungal plant pathogen Ustilago maydis.</title>
        <authorList>
            <person name="Kamper J."/>
            <person name="Kahmann R."/>
            <person name="Bolker M."/>
            <person name="Ma L.J."/>
            <person name="Brefort T."/>
            <person name="Saville B.J."/>
            <person name="Banuett F."/>
            <person name="Kronstad J.W."/>
            <person name="Gold S.E."/>
            <person name="Muller O."/>
            <person name="Perlin M.H."/>
            <person name="Wosten H.A."/>
            <person name="de Vries R."/>
            <person name="Ruiz-Herrera J."/>
            <person name="Reynaga-Pena C.G."/>
            <person name="Snetselaar K."/>
            <person name="McCann M."/>
            <person name="Perez-Martin J."/>
            <person name="Feldbrugge M."/>
            <person name="Basse C.W."/>
            <person name="Steinberg G."/>
            <person name="Ibeas J.I."/>
            <person name="Holloman W."/>
            <person name="Guzman P."/>
            <person name="Farman M."/>
            <person name="Stajich J.E."/>
            <person name="Sentandreu R."/>
            <person name="Gonzalez-Prieto J.M."/>
            <person name="Kennell J.C."/>
            <person name="Molina L."/>
            <person name="Schirawski J."/>
            <person name="Mendoza-Mendoza A."/>
            <person name="Greilinger D."/>
            <person name="Munch K."/>
            <person name="Rossel N."/>
            <person name="Scherer M."/>
            <person name="Vranes M."/>
            <person name="Ladendorf O."/>
            <person name="Vincon V."/>
            <person name="Fuchs U."/>
            <person name="Sandrock B."/>
            <person name="Meng S."/>
            <person name="Ho E.C."/>
            <person name="Cahill M.J."/>
            <person name="Boyce K.J."/>
            <person name="Klose J."/>
            <person name="Klosterman S.J."/>
            <person name="Deelstra H.J."/>
            <person name="Ortiz-Castellanos L."/>
            <person name="Li W."/>
            <person name="Sanchez-Alonso P."/>
            <person name="Schreier P.H."/>
            <person name="Hauser-Hahn I."/>
            <person name="Vaupel M."/>
            <person name="Koopmann E."/>
            <person name="Friedrich G."/>
            <person name="Voss H."/>
            <person name="Schluter T."/>
            <person name="Margolis J."/>
            <person name="Platt D."/>
            <person name="Swimmer C."/>
            <person name="Gnirke A."/>
            <person name="Chen F."/>
            <person name="Vysotskaia V."/>
            <person name="Mannhaupt G."/>
            <person name="Guldener U."/>
            <person name="Munsterkotter M."/>
            <person name="Haase D."/>
            <person name="Oesterheld M."/>
            <person name="Mewes H.W."/>
            <person name="Mauceli E.W."/>
            <person name="DeCaprio D."/>
            <person name="Wade C.M."/>
            <person name="Butler J."/>
            <person name="Young S."/>
            <person name="Jaffe D.B."/>
            <person name="Calvo S."/>
            <person name="Nusbaum C."/>
            <person name="Galagan J."/>
            <person name="Birren B.W."/>
        </authorList>
    </citation>
    <scope>NUCLEOTIDE SEQUENCE [LARGE SCALE GENOMIC DNA]</scope>
    <source>
        <strain evidence="5">DSM 14603 / FGSC 9021 / UM521</strain>
    </source>
</reference>